<dbReference type="KEGG" id="hazt:108679554"/>
<name>A0A8B7PDG2_HYAAZ</name>
<reference evidence="4" key="1">
    <citation type="submission" date="2025-08" db="UniProtKB">
        <authorList>
            <consortium name="RefSeq"/>
        </authorList>
    </citation>
    <scope>IDENTIFICATION</scope>
    <source>
        <tissue evidence="4">Whole organism</tissue>
    </source>
</reference>
<feature type="coiled-coil region" evidence="1">
    <location>
        <begin position="146"/>
        <end position="180"/>
    </location>
</feature>
<dbReference type="OrthoDB" id="6363406at2759"/>
<accession>A0A8B7PDG2</accession>
<sequence length="230" mass="26957">MTYGRRCGCWTLSELEAERSRHRTTLEQNTRLTSEIQTLRDELLLVHDSVTQLERRYADLSGRYREAREQLNQATSSTNELRGQSDEAAEDNRRLRAICRQLEDQVARLRGEVEGATKAAEEERLVRLRCEEDLTREVEAVERSCRAELRRAASTHSLDLQQLQQEVARLDDELLRERGQHSTTKRRLQHLHHLLGVHHHHHRRHLHHHSPLLPRSRSLSPYLCDDVCVP</sequence>
<gene>
    <name evidence="4" type="primary">LOC108679554</name>
</gene>
<keyword evidence="1" id="KW-0175">Coiled coil</keyword>
<evidence type="ECO:0000256" key="2">
    <source>
        <dbReference type="SAM" id="MobiDB-lite"/>
    </source>
</evidence>
<protein>
    <submittedName>
        <fullName evidence="4">Leucine-rich repeat-containing protein 45</fullName>
    </submittedName>
</protein>
<dbReference type="GeneID" id="108679554"/>
<dbReference type="SUPFAM" id="SSF90257">
    <property type="entry name" value="Myosin rod fragments"/>
    <property type="match status" value="1"/>
</dbReference>
<dbReference type="AlphaFoldDB" id="A0A8B7PDG2"/>
<feature type="region of interest" description="Disordered" evidence="2">
    <location>
        <begin position="69"/>
        <end position="89"/>
    </location>
</feature>
<feature type="compositionally biased region" description="Polar residues" evidence="2">
    <location>
        <begin position="70"/>
        <end position="82"/>
    </location>
</feature>
<keyword evidence="3" id="KW-1185">Reference proteome</keyword>
<evidence type="ECO:0000313" key="3">
    <source>
        <dbReference type="Proteomes" id="UP000694843"/>
    </source>
</evidence>
<evidence type="ECO:0000313" key="4">
    <source>
        <dbReference type="RefSeq" id="XP_018023687.1"/>
    </source>
</evidence>
<evidence type="ECO:0000256" key="1">
    <source>
        <dbReference type="SAM" id="Coils"/>
    </source>
</evidence>
<organism evidence="3 4">
    <name type="scientific">Hyalella azteca</name>
    <name type="common">Amphipod</name>
    <dbReference type="NCBI Taxonomy" id="294128"/>
    <lineage>
        <taxon>Eukaryota</taxon>
        <taxon>Metazoa</taxon>
        <taxon>Ecdysozoa</taxon>
        <taxon>Arthropoda</taxon>
        <taxon>Crustacea</taxon>
        <taxon>Multicrustacea</taxon>
        <taxon>Malacostraca</taxon>
        <taxon>Eumalacostraca</taxon>
        <taxon>Peracarida</taxon>
        <taxon>Amphipoda</taxon>
        <taxon>Senticaudata</taxon>
        <taxon>Talitrida</taxon>
        <taxon>Talitroidea</taxon>
        <taxon>Hyalellidae</taxon>
        <taxon>Hyalella</taxon>
    </lineage>
</organism>
<proteinExistence type="predicted"/>
<dbReference type="RefSeq" id="XP_018023687.1">
    <property type="nucleotide sequence ID" value="XM_018168198.2"/>
</dbReference>
<dbReference type="Proteomes" id="UP000694843">
    <property type="component" value="Unplaced"/>
</dbReference>